<dbReference type="PANTHER" id="PTHR11439:SF483">
    <property type="entry name" value="PEPTIDE SYNTHASE GLIP-LIKE, PUTATIVE (AFU_ORTHOLOGUE AFUA_3G12920)-RELATED"/>
    <property type="match status" value="1"/>
</dbReference>
<comment type="caution">
    <text evidence="2">The sequence shown here is derived from an EMBL/GenBank/DDBJ whole genome shotgun (WGS) entry which is preliminary data.</text>
</comment>
<name>A0ABQ5S5N5_9CHLO</name>
<dbReference type="PANTHER" id="PTHR11439">
    <property type="entry name" value="GAG-POL-RELATED RETROTRANSPOSON"/>
    <property type="match status" value="1"/>
</dbReference>
<dbReference type="Pfam" id="PF07727">
    <property type="entry name" value="RVT_2"/>
    <property type="match status" value="1"/>
</dbReference>
<reference evidence="2 3" key="1">
    <citation type="journal article" date="2023" name="IScience">
        <title>Expanded male sex-determining region conserved during the evolution of homothallism in the green alga Volvox.</title>
        <authorList>
            <person name="Yamamoto K."/>
            <person name="Matsuzaki R."/>
            <person name="Mahakham W."/>
            <person name="Heman W."/>
            <person name="Sekimoto H."/>
            <person name="Kawachi M."/>
            <person name="Minakuchi Y."/>
            <person name="Toyoda A."/>
            <person name="Nozaki H."/>
        </authorList>
    </citation>
    <scope>NUCLEOTIDE SEQUENCE [LARGE SCALE GENOMIC DNA]</scope>
    <source>
        <strain evidence="2 3">NIES-4468</strain>
    </source>
</reference>
<gene>
    <name evidence="2" type="ORF">VaNZ11_007858</name>
</gene>
<proteinExistence type="predicted"/>
<protein>
    <recommendedName>
        <fullName evidence="1">Reverse transcriptase Ty1/copia-type domain-containing protein</fullName>
    </recommendedName>
</protein>
<evidence type="ECO:0000313" key="2">
    <source>
        <dbReference type="EMBL" id="GLI64581.1"/>
    </source>
</evidence>
<accession>A0ABQ5S5N5</accession>
<evidence type="ECO:0000259" key="1">
    <source>
        <dbReference type="Pfam" id="PF07727"/>
    </source>
</evidence>
<feature type="domain" description="Reverse transcriptase Ty1/copia-type" evidence="1">
    <location>
        <begin position="3"/>
        <end position="169"/>
    </location>
</feature>
<dbReference type="CDD" id="cd09272">
    <property type="entry name" value="RNase_HI_RT_Ty1"/>
    <property type="match status" value="1"/>
</dbReference>
<evidence type="ECO:0000313" key="3">
    <source>
        <dbReference type="Proteomes" id="UP001165090"/>
    </source>
</evidence>
<organism evidence="2 3">
    <name type="scientific">Volvox africanus</name>
    <dbReference type="NCBI Taxonomy" id="51714"/>
    <lineage>
        <taxon>Eukaryota</taxon>
        <taxon>Viridiplantae</taxon>
        <taxon>Chlorophyta</taxon>
        <taxon>core chlorophytes</taxon>
        <taxon>Chlorophyceae</taxon>
        <taxon>CS clade</taxon>
        <taxon>Chlamydomonadales</taxon>
        <taxon>Volvocaceae</taxon>
        <taxon>Volvox</taxon>
    </lineage>
</organism>
<keyword evidence="3" id="KW-1185">Reference proteome</keyword>
<sequence length="408" mass="46034">MDVHHLDMRTAVLHGDLEEVIYVEQPPGFETGEPGQKCRLLKALYGLKQASHAWHKKLVATLEANKFEVSTSDPSLFSKRDGSRVVRLLVHVDDLLISSHCAKLLTEVKQQLMKEFEVRDLGEVSLFLGIEVVRDRGTRSMKILQKRYALDLVQKFGHANAKPDSIPMQPIRGLLNTRGIGDEEQEPFQEATQYRSLVGGLMYLAVCTRPDIAQAVRRLARYMSKPTPAHWEAARGVLRYVKGTAVYGITYSRGEPLFGYADADWASDRDNRRSTTGYVFILHGGAVSLKSRLQPTTAASSVEAEYMSVSSATREAMFLRKLMFDLGCPVEAVRIWDDNLGAINLIRNPTTSDRSKHIDVQHHFVREKERFGYVNFEYCPTESMVADMLTKPLPEAQFVKFRLSMGVP</sequence>
<dbReference type="EMBL" id="BSDZ01000020">
    <property type="protein sequence ID" value="GLI64581.1"/>
    <property type="molecule type" value="Genomic_DNA"/>
</dbReference>
<dbReference type="InterPro" id="IPR043502">
    <property type="entry name" value="DNA/RNA_pol_sf"/>
</dbReference>
<dbReference type="InterPro" id="IPR013103">
    <property type="entry name" value="RVT_2"/>
</dbReference>
<dbReference type="Proteomes" id="UP001165090">
    <property type="component" value="Unassembled WGS sequence"/>
</dbReference>
<dbReference type="SUPFAM" id="SSF56672">
    <property type="entry name" value="DNA/RNA polymerases"/>
    <property type="match status" value="1"/>
</dbReference>